<sequence length="146" mass="16650">MPRDTTSDSLTYWDERVTASRWLIAKTAAWGALAGLFATLGQGWLEDARPIFPFIQQNYALWQTVYLLALVLVFVLWAAAMQQKITILHNSKVGRAAQQRVVDFNARQAQRKLEALQRREQALRDQQAQAQAASKPQEGRSNKFDF</sequence>
<dbReference type="RefSeq" id="WP_161039587.1">
    <property type="nucleotide sequence ID" value="NZ_WWCM01000008.1"/>
</dbReference>
<comment type="caution">
    <text evidence="3">The sequence shown here is derived from an EMBL/GenBank/DDBJ whole genome shotgun (WGS) entry which is preliminary data.</text>
</comment>
<keyword evidence="2" id="KW-1133">Transmembrane helix</keyword>
<dbReference type="Proteomes" id="UP000478090">
    <property type="component" value="Unassembled WGS sequence"/>
</dbReference>
<keyword evidence="2" id="KW-0812">Transmembrane</keyword>
<evidence type="ECO:0000313" key="3">
    <source>
        <dbReference type="EMBL" id="MYM40223.1"/>
    </source>
</evidence>
<accession>A0ABW9VP75</accession>
<protein>
    <submittedName>
        <fullName evidence="3">Uncharacterized protein</fullName>
    </submittedName>
</protein>
<evidence type="ECO:0000313" key="4">
    <source>
        <dbReference type="Proteomes" id="UP000478090"/>
    </source>
</evidence>
<feature type="compositionally biased region" description="Basic and acidic residues" evidence="1">
    <location>
        <begin position="137"/>
        <end position="146"/>
    </location>
</feature>
<keyword evidence="2" id="KW-0472">Membrane</keyword>
<keyword evidence="4" id="KW-1185">Reference proteome</keyword>
<organism evidence="3 4">
    <name type="scientific">Duganella qianjiadongensis</name>
    <dbReference type="NCBI Taxonomy" id="2692176"/>
    <lineage>
        <taxon>Bacteria</taxon>
        <taxon>Pseudomonadati</taxon>
        <taxon>Pseudomonadota</taxon>
        <taxon>Betaproteobacteria</taxon>
        <taxon>Burkholderiales</taxon>
        <taxon>Oxalobacteraceae</taxon>
        <taxon>Telluria group</taxon>
        <taxon>Duganella</taxon>
    </lineage>
</organism>
<proteinExistence type="predicted"/>
<gene>
    <name evidence="3" type="ORF">GTP27_12905</name>
</gene>
<name>A0ABW9VP75_9BURK</name>
<dbReference type="EMBL" id="WWCM01000008">
    <property type="protein sequence ID" value="MYM40223.1"/>
    <property type="molecule type" value="Genomic_DNA"/>
</dbReference>
<evidence type="ECO:0000256" key="1">
    <source>
        <dbReference type="SAM" id="MobiDB-lite"/>
    </source>
</evidence>
<feature type="region of interest" description="Disordered" evidence="1">
    <location>
        <begin position="118"/>
        <end position="146"/>
    </location>
</feature>
<feature type="compositionally biased region" description="Low complexity" evidence="1">
    <location>
        <begin position="124"/>
        <end position="133"/>
    </location>
</feature>
<reference evidence="3 4" key="1">
    <citation type="submission" date="2019-12" db="EMBL/GenBank/DDBJ databases">
        <title>Novel species isolated from a subtropical stream in China.</title>
        <authorList>
            <person name="Lu H."/>
        </authorList>
    </citation>
    <scope>NUCLEOTIDE SEQUENCE [LARGE SCALE GENOMIC DNA]</scope>
    <source>
        <strain evidence="3 4">CY13W</strain>
    </source>
</reference>
<evidence type="ECO:0000256" key="2">
    <source>
        <dbReference type="SAM" id="Phobius"/>
    </source>
</evidence>
<feature type="transmembrane region" description="Helical" evidence="2">
    <location>
        <begin position="60"/>
        <end position="80"/>
    </location>
</feature>
<feature type="transmembrane region" description="Helical" evidence="2">
    <location>
        <begin position="21"/>
        <end position="40"/>
    </location>
</feature>